<feature type="compositionally biased region" description="Basic and acidic residues" evidence="1">
    <location>
        <begin position="237"/>
        <end position="248"/>
    </location>
</feature>
<gene>
    <name evidence="2" type="ORF">MARPO_0083s0039</name>
</gene>
<reference evidence="3" key="1">
    <citation type="journal article" date="2017" name="Cell">
        <title>Insights into land plant evolution garnered from the Marchantia polymorpha genome.</title>
        <authorList>
            <person name="Bowman J.L."/>
            <person name="Kohchi T."/>
            <person name="Yamato K.T."/>
            <person name="Jenkins J."/>
            <person name="Shu S."/>
            <person name="Ishizaki K."/>
            <person name="Yamaoka S."/>
            <person name="Nishihama R."/>
            <person name="Nakamura Y."/>
            <person name="Berger F."/>
            <person name="Adam C."/>
            <person name="Aki S.S."/>
            <person name="Althoff F."/>
            <person name="Araki T."/>
            <person name="Arteaga-Vazquez M.A."/>
            <person name="Balasubrmanian S."/>
            <person name="Barry K."/>
            <person name="Bauer D."/>
            <person name="Boehm C.R."/>
            <person name="Briginshaw L."/>
            <person name="Caballero-Perez J."/>
            <person name="Catarino B."/>
            <person name="Chen F."/>
            <person name="Chiyoda S."/>
            <person name="Chovatia M."/>
            <person name="Davies K.M."/>
            <person name="Delmans M."/>
            <person name="Demura T."/>
            <person name="Dierschke T."/>
            <person name="Dolan L."/>
            <person name="Dorantes-Acosta A.E."/>
            <person name="Eklund D.M."/>
            <person name="Florent S.N."/>
            <person name="Flores-Sandoval E."/>
            <person name="Fujiyama A."/>
            <person name="Fukuzawa H."/>
            <person name="Galik B."/>
            <person name="Grimanelli D."/>
            <person name="Grimwood J."/>
            <person name="Grossniklaus U."/>
            <person name="Hamada T."/>
            <person name="Haseloff J."/>
            <person name="Hetherington A.J."/>
            <person name="Higo A."/>
            <person name="Hirakawa Y."/>
            <person name="Hundley H.N."/>
            <person name="Ikeda Y."/>
            <person name="Inoue K."/>
            <person name="Inoue S.I."/>
            <person name="Ishida S."/>
            <person name="Jia Q."/>
            <person name="Kakita M."/>
            <person name="Kanazawa T."/>
            <person name="Kawai Y."/>
            <person name="Kawashima T."/>
            <person name="Kennedy M."/>
            <person name="Kinose K."/>
            <person name="Kinoshita T."/>
            <person name="Kohara Y."/>
            <person name="Koide E."/>
            <person name="Komatsu K."/>
            <person name="Kopischke S."/>
            <person name="Kubo M."/>
            <person name="Kyozuka J."/>
            <person name="Lagercrantz U."/>
            <person name="Lin S.S."/>
            <person name="Lindquist E."/>
            <person name="Lipzen A.M."/>
            <person name="Lu C.W."/>
            <person name="De Luna E."/>
            <person name="Martienssen R.A."/>
            <person name="Minamino N."/>
            <person name="Mizutani M."/>
            <person name="Mizutani M."/>
            <person name="Mochizuki N."/>
            <person name="Monte I."/>
            <person name="Mosher R."/>
            <person name="Nagasaki H."/>
            <person name="Nakagami H."/>
            <person name="Naramoto S."/>
            <person name="Nishitani K."/>
            <person name="Ohtani M."/>
            <person name="Okamoto T."/>
            <person name="Okumura M."/>
            <person name="Phillips J."/>
            <person name="Pollak B."/>
            <person name="Reinders A."/>
            <person name="Rovekamp M."/>
            <person name="Sano R."/>
            <person name="Sawa S."/>
            <person name="Schmid M.W."/>
            <person name="Shirakawa M."/>
            <person name="Solano R."/>
            <person name="Spunde A."/>
            <person name="Suetsugu N."/>
            <person name="Sugano S."/>
            <person name="Sugiyama A."/>
            <person name="Sun R."/>
            <person name="Suzuki Y."/>
            <person name="Takenaka M."/>
            <person name="Takezawa D."/>
            <person name="Tomogane H."/>
            <person name="Tsuzuki M."/>
            <person name="Ueda T."/>
            <person name="Umeda M."/>
            <person name="Ward J.M."/>
            <person name="Watanabe Y."/>
            <person name="Yazaki K."/>
            <person name="Yokoyama R."/>
            <person name="Yoshitake Y."/>
            <person name="Yotsui I."/>
            <person name="Zachgo S."/>
            <person name="Schmutz J."/>
        </authorList>
    </citation>
    <scope>NUCLEOTIDE SEQUENCE [LARGE SCALE GENOMIC DNA]</scope>
    <source>
        <strain evidence="3">Tak-1</strain>
    </source>
</reference>
<keyword evidence="3" id="KW-1185">Reference proteome</keyword>
<dbReference type="AlphaFoldDB" id="A0A2R6WJQ0"/>
<protein>
    <submittedName>
        <fullName evidence="2">Uncharacterized protein</fullName>
    </submittedName>
</protein>
<feature type="region of interest" description="Disordered" evidence="1">
    <location>
        <begin position="228"/>
        <end position="259"/>
    </location>
</feature>
<dbReference type="Proteomes" id="UP000244005">
    <property type="component" value="Unassembled WGS sequence"/>
</dbReference>
<feature type="compositionally biased region" description="Gly residues" evidence="1">
    <location>
        <begin position="101"/>
        <end position="114"/>
    </location>
</feature>
<name>A0A2R6WJQ0_MARPO</name>
<evidence type="ECO:0000256" key="1">
    <source>
        <dbReference type="SAM" id="MobiDB-lite"/>
    </source>
</evidence>
<proteinExistence type="predicted"/>
<evidence type="ECO:0000313" key="2">
    <source>
        <dbReference type="EMBL" id="PTQ34074.1"/>
    </source>
</evidence>
<accession>A0A2R6WJQ0</accession>
<dbReference type="EMBL" id="KZ772755">
    <property type="protein sequence ID" value="PTQ34074.1"/>
    <property type="molecule type" value="Genomic_DNA"/>
</dbReference>
<sequence length="259" mass="28547">MIHSPVYDYLESRDTEECVWSGANRGIKARFTRTVPLNKRGLGTGGSAWKERATASYKNARPPGGLPYRNVESVVLVQERERRRSEDKDRSKRRNRRPSGSGSGTGTGTGGLGGWGWGWGWDGATLGRSLGQVAGAGRREGREGGWGWGCDARDSRAAARIERGAFGKRMERFRGQPGGPELRLMAINSGERGGGADCFVEIARERERERERASERLACGVLLVTVSSRQEATTSERASEREGRRMWGSDEEEEEAARL</sequence>
<organism evidence="2 3">
    <name type="scientific">Marchantia polymorpha</name>
    <name type="common">Common liverwort</name>
    <name type="synonym">Marchantia aquatica</name>
    <dbReference type="NCBI Taxonomy" id="3197"/>
    <lineage>
        <taxon>Eukaryota</taxon>
        <taxon>Viridiplantae</taxon>
        <taxon>Streptophyta</taxon>
        <taxon>Embryophyta</taxon>
        <taxon>Marchantiophyta</taxon>
        <taxon>Marchantiopsida</taxon>
        <taxon>Marchantiidae</taxon>
        <taxon>Marchantiales</taxon>
        <taxon>Marchantiaceae</taxon>
        <taxon>Marchantia</taxon>
    </lineage>
</organism>
<evidence type="ECO:0000313" key="3">
    <source>
        <dbReference type="Proteomes" id="UP000244005"/>
    </source>
</evidence>
<feature type="compositionally biased region" description="Acidic residues" evidence="1">
    <location>
        <begin position="249"/>
        <end position="259"/>
    </location>
</feature>
<dbReference type="OMA" id="DTEECVW"/>
<feature type="region of interest" description="Disordered" evidence="1">
    <location>
        <begin position="55"/>
        <end position="114"/>
    </location>
</feature>
<feature type="compositionally biased region" description="Basic and acidic residues" evidence="1">
    <location>
        <begin position="78"/>
        <end position="90"/>
    </location>
</feature>